<organism evidence="3">
    <name type="scientific">termite gut metagenome</name>
    <dbReference type="NCBI Taxonomy" id="433724"/>
    <lineage>
        <taxon>unclassified sequences</taxon>
        <taxon>metagenomes</taxon>
        <taxon>organismal metagenomes</taxon>
    </lineage>
</organism>
<gene>
    <name evidence="3" type="ORF">EZS27_016542</name>
</gene>
<dbReference type="InterPro" id="IPR050465">
    <property type="entry name" value="UPF0194_transport"/>
</dbReference>
<evidence type="ECO:0000313" key="3">
    <source>
        <dbReference type="EMBL" id="KAA6335210.1"/>
    </source>
</evidence>
<comment type="caution">
    <text evidence="3">The sequence shown here is derived from an EMBL/GenBank/DDBJ whole genome shotgun (WGS) entry which is preliminary data.</text>
</comment>
<protein>
    <recommendedName>
        <fullName evidence="4">HlyD family efflux transporter periplasmic adaptor subunit</fullName>
    </recommendedName>
</protein>
<sequence length="181" mass="19924">RSPRKAVLTYVNNQVGAQVARSSQVAIISDLSRFKVEGEISDAYGDRVVVGGRAIVKIGNDKLEGIVSSVTPLSKNGVVSFSVQLTEDNHRRLRSGLKTDVYVMSVVKEGVMRIANSSYYIGRGAYELFVMNGDNELIKRKVQLGDSNFEFVEVVSGLKLNETVVISDMSSYKNTSKLKIR</sequence>
<dbReference type="EMBL" id="SNRY01000916">
    <property type="protein sequence ID" value="KAA6335210.1"/>
    <property type="molecule type" value="Genomic_DNA"/>
</dbReference>
<evidence type="ECO:0000256" key="1">
    <source>
        <dbReference type="ARBA" id="ARBA00004196"/>
    </source>
</evidence>
<feature type="non-terminal residue" evidence="3">
    <location>
        <position position="1"/>
    </location>
</feature>
<evidence type="ECO:0000256" key="2">
    <source>
        <dbReference type="ARBA" id="ARBA00023054"/>
    </source>
</evidence>
<dbReference type="AlphaFoldDB" id="A0A5J4RPY8"/>
<keyword evidence="2" id="KW-0175">Coiled coil</keyword>
<accession>A0A5J4RPY8</accession>
<dbReference type="Gene3D" id="2.40.30.170">
    <property type="match status" value="1"/>
</dbReference>
<comment type="subcellular location">
    <subcellularLocation>
        <location evidence="1">Cell envelope</location>
    </subcellularLocation>
</comment>
<name>A0A5J4RPY8_9ZZZZ</name>
<evidence type="ECO:0008006" key="4">
    <source>
        <dbReference type="Google" id="ProtNLM"/>
    </source>
</evidence>
<dbReference type="PANTHER" id="PTHR32347:SF14">
    <property type="entry name" value="EFFLUX SYSTEM COMPONENT YKNX-RELATED"/>
    <property type="match status" value="1"/>
</dbReference>
<dbReference type="Gene3D" id="2.40.420.20">
    <property type="match status" value="1"/>
</dbReference>
<proteinExistence type="predicted"/>
<reference evidence="3" key="1">
    <citation type="submission" date="2019-03" db="EMBL/GenBank/DDBJ databases">
        <title>Single cell metagenomics reveals metabolic interactions within the superorganism composed of flagellate Streblomastix strix and complex community of Bacteroidetes bacteria on its surface.</title>
        <authorList>
            <person name="Treitli S.C."/>
            <person name="Kolisko M."/>
            <person name="Husnik F."/>
            <person name="Keeling P."/>
            <person name="Hampl V."/>
        </authorList>
    </citation>
    <scope>NUCLEOTIDE SEQUENCE</scope>
    <source>
        <strain evidence="3">STM</strain>
    </source>
</reference>
<dbReference type="PANTHER" id="PTHR32347">
    <property type="entry name" value="EFFLUX SYSTEM COMPONENT YKNX-RELATED"/>
    <property type="match status" value="1"/>
</dbReference>
<dbReference type="GO" id="GO:0030313">
    <property type="term" value="C:cell envelope"/>
    <property type="evidence" value="ECO:0007669"/>
    <property type="project" value="UniProtKB-SubCell"/>
</dbReference>